<dbReference type="GO" id="GO:0009117">
    <property type="term" value="P:nucleotide metabolic process"/>
    <property type="evidence" value="ECO:0007669"/>
    <property type="project" value="TreeGrafter"/>
</dbReference>
<dbReference type="PANTHER" id="PTHR46648:SF1">
    <property type="entry name" value="ADENOSINE 5'-MONOPHOSPHORAMIDASE HNT1"/>
    <property type="match status" value="1"/>
</dbReference>
<proteinExistence type="predicted"/>
<gene>
    <name evidence="7" type="ORF">HINF_LOCUS27404</name>
    <name evidence="5" type="ORF">HINF_LOCUS31934</name>
    <name evidence="8" type="ORF">HINF_LOCUS39702</name>
    <name evidence="6" type="ORF">HINF_LOCUS51260</name>
</gene>
<dbReference type="Proteomes" id="UP001642409">
    <property type="component" value="Unassembled WGS sequence"/>
</dbReference>
<dbReference type="InterPro" id="IPR036265">
    <property type="entry name" value="HIT-like_sf"/>
</dbReference>
<dbReference type="Gene3D" id="3.30.428.10">
    <property type="entry name" value="HIT-like"/>
    <property type="match status" value="1"/>
</dbReference>
<feature type="active site" description="Tele-AMP-histidine intermediate" evidence="1">
    <location>
        <position position="94"/>
    </location>
</feature>
<dbReference type="EMBL" id="CAXDID020000154">
    <property type="protein sequence ID" value="CAL6042665.1"/>
    <property type="molecule type" value="Genomic_DNA"/>
</dbReference>
<evidence type="ECO:0000313" key="5">
    <source>
        <dbReference type="EMBL" id="CAI9944289.1"/>
    </source>
</evidence>
<accession>A0AA86QS59</accession>
<dbReference type="Pfam" id="PF01230">
    <property type="entry name" value="HIT"/>
    <property type="match status" value="1"/>
</dbReference>
<keyword evidence="9" id="KW-1185">Reference proteome</keyword>
<dbReference type="SUPFAM" id="SSF54197">
    <property type="entry name" value="HIT-like"/>
    <property type="match status" value="1"/>
</dbReference>
<dbReference type="InterPro" id="IPR039384">
    <property type="entry name" value="HINT"/>
</dbReference>
<evidence type="ECO:0000256" key="3">
    <source>
        <dbReference type="PROSITE-ProRule" id="PRU00464"/>
    </source>
</evidence>
<dbReference type="InterPro" id="IPR001310">
    <property type="entry name" value="Histidine_triad_HIT"/>
</dbReference>
<evidence type="ECO:0000313" key="8">
    <source>
        <dbReference type="EMBL" id="CAL6042665.1"/>
    </source>
</evidence>
<dbReference type="CDD" id="cd01277">
    <property type="entry name" value="HINT_subgroup"/>
    <property type="match status" value="1"/>
</dbReference>
<protein>
    <submittedName>
        <fullName evidence="6">HIT family protein</fullName>
    </submittedName>
    <submittedName>
        <fullName evidence="7">HIT_family protein</fullName>
    </submittedName>
</protein>
<dbReference type="PROSITE" id="PS00892">
    <property type="entry name" value="HIT_1"/>
    <property type="match status" value="1"/>
</dbReference>
<feature type="domain" description="HIT" evidence="4">
    <location>
        <begin position="5"/>
        <end position="107"/>
    </location>
</feature>
<evidence type="ECO:0000313" key="6">
    <source>
        <dbReference type="EMBL" id="CAI9963615.1"/>
    </source>
</evidence>
<dbReference type="EMBL" id="CAXDID020000085">
    <property type="protein sequence ID" value="CAL6020383.1"/>
    <property type="molecule type" value="Genomic_DNA"/>
</dbReference>
<evidence type="ECO:0000256" key="1">
    <source>
        <dbReference type="PIRSR" id="PIRSR601310-1"/>
    </source>
</evidence>
<dbReference type="PROSITE" id="PS51084">
    <property type="entry name" value="HIT_2"/>
    <property type="match status" value="1"/>
</dbReference>
<evidence type="ECO:0000313" key="9">
    <source>
        <dbReference type="Proteomes" id="UP001642409"/>
    </source>
</evidence>
<name>A0AA86QS59_9EUKA</name>
<dbReference type="EMBL" id="CATOUU010000969">
    <property type="protein sequence ID" value="CAI9963615.1"/>
    <property type="molecule type" value="Genomic_DNA"/>
</dbReference>
<dbReference type="InterPro" id="IPR019808">
    <property type="entry name" value="Histidine_triad_CS"/>
</dbReference>
<evidence type="ECO:0000256" key="2">
    <source>
        <dbReference type="PIRSR" id="PIRSR601310-3"/>
    </source>
</evidence>
<evidence type="ECO:0000259" key="4">
    <source>
        <dbReference type="PROSITE" id="PS51084"/>
    </source>
</evidence>
<dbReference type="GO" id="GO:0003824">
    <property type="term" value="F:catalytic activity"/>
    <property type="evidence" value="ECO:0007669"/>
    <property type="project" value="InterPro"/>
</dbReference>
<dbReference type="InterPro" id="IPR011146">
    <property type="entry name" value="HIT-like"/>
</dbReference>
<dbReference type="PRINTS" id="PR00332">
    <property type="entry name" value="HISTRIAD"/>
</dbReference>
<dbReference type="EMBL" id="CATOUU010000722">
    <property type="protein sequence ID" value="CAI9944289.1"/>
    <property type="molecule type" value="Genomic_DNA"/>
</dbReference>
<feature type="short sequence motif" description="Histidine triad motif" evidence="2 3">
    <location>
        <begin position="92"/>
        <end position="96"/>
    </location>
</feature>
<sequence length="131" mass="14756">MDNCIFCKIIKKQIPCHCVYEDEHTLAFLDINPISDGHVVVIPKHHAEFMHELPSASASTLMLAVQKVAAACTTPYNILNNNGELAGQVVKHVHFHVIPKTDNSGLRGEWKVLQDKRDFKTVQAEIVQRMK</sequence>
<comment type="caution">
    <text evidence="6">The sequence shown here is derived from an EMBL/GenBank/DDBJ whole genome shotgun (WGS) entry which is preliminary data.</text>
</comment>
<reference evidence="7 9" key="2">
    <citation type="submission" date="2024-07" db="EMBL/GenBank/DDBJ databases">
        <authorList>
            <person name="Akdeniz Z."/>
        </authorList>
    </citation>
    <scope>NUCLEOTIDE SEQUENCE [LARGE SCALE GENOMIC DNA]</scope>
</reference>
<reference evidence="6" key="1">
    <citation type="submission" date="2023-06" db="EMBL/GenBank/DDBJ databases">
        <authorList>
            <person name="Kurt Z."/>
        </authorList>
    </citation>
    <scope>NUCLEOTIDE SEQUENCE</scope>
</reference>
<evidence type="ECO:0000313" key="7">
    <source>
        <dbReference type="EMBL" id="CAL6020383.1"/>
    </source>
</evidence>
<organism evidence="6">
    <name type="scientific">Hexamita inflata</name>
    <dbReference type="NCBI Taxonomy" id="28002"/>
    <lineage>
        <taxon>Eukaryota</taxon>
        <taxon>Metamonada</taxon>
        <taxon>Diplomonadida</taxon>
        <taxon>Hexamitidae</taxon>
        <taxon>Hexamitinae</taxon>
        <taxon>Hexamita</taxon>
    </lineage>
</organism>
<dbReference type="PANTHER" id="PTHR46648">
    <property type="entry name" value="HIT FAMILY PROTEIN 1"/>
    <property type="match status" value="1"/>
</dbReference>
<dbReference type="AlphaFoldDB" id="A0AA86QS59"/>